<dbReference type="Proteomes" id="UP000674416">
    <property type="component" value="Unassembled WGS sequence"/>
</dbReference>
<dbReference type="Pfam" id="PF05133">
    <property type="entry name" value="SPP1_portal"/>
    <property type="match status" value="1"/>
</dbReference>
<protein>
    <submittedName>
        <fullName evidence="1">SPP1 family phage portal protein</fullName>
    </submittedName>
</protein>
<name>A0ABS4CVB2_9BACI</name>
<reference evidence="1 2" key="1">
    <citation type="submission" date="2021-01" db="EMBL/GenBank/DDBJ databases">
        <title>Genomic Encyclopedia of Type Strains, Phase IV (KMG-IV): sequencing the most valuable type-strain genomes for metagenomic binning, comparative biology and taxonomic classification.</title>
        <authorList>
            <person name="Goeker M."/>
        </authorList>
    </citation>
    <scope>NUCLEOTIDE SEQUENCE [LARGE SCALE GENOMIC DNA]</scope>
    <source>
        <strain evidence="1 2">DSM 103394</strain>
    </source>
</reference>
<comment type="caution">
    <text evidence="1">The sequence shown here is derived from an EMBL/GenBank/DDBJ whole genome shotgun (WGS) entry which is preliminary data.</text>
</comment>
<evidence type="ECO:0000313" key="1">
    <source>
        <dbReference type="EMBL" id="MBP1080980.1"/>
    </source>
</evidence>
<sequence length="210" mass="24354">MSDASNEIEQYRLAYLILKDMGADEDTLERMKKSGIIELFDEKDDVDYLTKGINDALIEHHLDRLEENILRFAKSVNFGDEQFAGNVTGVAMKYKIMSLENKCITLERKMTSTLRYQYKVLFSAWSKRNGVALDDYLKVGFKRNLPVNMIEEAQATAALRGQVSEETRLSRLSFVDDVQFEIRKMQEEQDEYARHLQPLGEKVNHVLDCR</sequence>
<evidence type="ECO:0000313" key="2">
    <source>
        <dbReference type="Proteomes" id="UP000674416"/>
    </source>
</evidence>
<gene>
    <name evidence="1" type="ORF">JOC74_001473</name>
</gene>
<dbReference type="EMBL" id="JAFDST010000002">
    <property type="protein sequence ID" value="MBP1080980.1"/>
    <property type="molecule type" value="Genomic_DNA"/>
</dbReference>
<dbReference type="InterPro" id="IPR021145">
    <property type="entry name" value="Portal_protein_SPP1_Gp6-like"/>
</dbReference>
<accession>A0ABS4CVB2</accession>
<organism evidence="1 2">
    <name type="scientific">Bacillus capparidis</name>
    <dbReference type="NCBI Taxonomy" id="1840411"/>
    <lineage>
        <taxon>Bacteria</taxon>
        <taxon>Bacillati</taxon>
        <taxon>Bacillota</taxon>
        <taxon>Bacilli</taxon>
        <taxon>Bacillales</taxon>
        <taxon>Bacillaceae</taxon>
        <taxon>Bacillus</taxon>
    </lineage>
</organism>
<keyword evidence="2" id="KW-1185">Reference proteome</keyword>
<proteinExistence type="predicted"/>